<dbReference type="RefSeq" id="WP_143983123.1">
    <property type="nucleotide sequence ID" value="NZ_CP041695.1"/>
</dbReference>
<reference evidence="1 2" key="1">
    <citation type="submission" date="2019-07" db="EMBL/GenBank/DDBJ databases">
        <title>Complete Genome Sequence and Methylome Analysis of Nocardia otitidis-caviarum NEB252.</title>
        <authorList>
            <person name="Fomenkov A."/>
            <person name="Anton B.P."/>
            <person name="Vincze T."/>
            <person name="Roberts R.J."/>
        </authorList>
    </citation>
    <scope>NUCLEOTIDE SEQUENCE [LARGE SCALE GENOMIC DNA]</scope>
    <source>
        <strain evidence="1 2">NEB252</strain>
    </source>
</reference>
<proteinExistence type="predicted"/>
<sequence length="112" mass="13146">MSTADDLRQELHALSLERSRLRQIDVVLTDMLDAASAVQRSKGYVNDAAEREKLRHWDEVHASVWNEQWAASDRERDTFDRYFVESTAEARRRIASQSREVREISARVERSR</sequence>
<organism evidence="1 2">
    <name type="scientific">Nocardia otitidiscaviarum</name>
    <dbReference type="NCBI Taxonomy" id="1823"/>
    <lineage>
        <taxon>Bacteria</taxon>
        <taxon>Bacillati</taxon>
        <taxon>Actinomycetota</taxon>
        <taxon>Actinomycetes</taxon>
        <taxon>Mycobacteriales</taxon>
        <taxon>Nocardiaceae</taxon>
        <taxon>Nocardia</taxon>
    </lineage>
</organism>
<dbReference type="AlphaFoldDB" id="A0A516NTL2"/>
<dbReference type="Proteomes" id="UP000317039">
    <property type="component" value="Chromosome"/>
</dbReference>
<accession>A0A516NTL2</accession>
<dbReference type="KEGG" id="nod:FOH10_29470"/>
<name>A0A516NTL2_9NOCA</name>
<protein>
    <submittedName>
        <fullName evidence="1">Uncharacterized protein</fullName>
    </submittedName>
</protein>
<evidence type="ECO:0000313" key="1">
    <source>
        <dbReference type="EMBL" id="QDP82249.1"/>
    </source>
</evidence>
<dbReference type="EMBL" id="CP041695">
    <property type="protein sequence ID" value="QDP82249.1"/>
    <property type="molecule type" value="Genomic_DNA"/>
</dbReference>
<dbReference type="GeneID" id="80336488"/>
<gene>
    <name evidence="1" type="ORF">FOH10_29470</name>
</gene>
<evidence type="ECO:0000313" key="2">
    <source>
        <dbReference type="Proteomes" id="UP000317039"/>
    </source>
</evidence>